<feature type="domain" description="Nitrate/nitrite sensing protein" evidence="1">
    <location>
        <begin position="43"/>
        <end position="274"/>
    </location>
</feature>
<dbReference type="EMBL" id="JBAKBA010000009">
    <property type="protein sequence ID" value="MEL0658654.1"/>
    <property type="molecule type" value="Genomic_DNA"/>
</dbReference>
<evidence type="ECO:0000313" key="3">
    <source>
        <dbReference type="Proteomes" id="UP001366060"/>
    </source>
</evidence>
<dbReference type="Proteomes" id="UP001366060">
    <property type="component" value="Unassembled WGS sequence"/>
</dbReference>
<sequence>MEIYIIILLLIILFSVWLHHYKTKQQKTLCVQGLDNITHIKLLISAIQTHRGLSSALLNGDQSKQVVLATIEQQVKSEIKYLEEQHTLDKNGRWGSFTDHWGRLKQHDKARDADNSFKQHTQLIANLLYLLEDEAERGHLNAGSFPKLPNIGFVWRELVVTTEIIGQSRAIGTGVATSKTCSSVHKIRLSFLQQNMQKTINSTLPKLSSLDRFTGEHKALLKIAKLKMQFLSSTIERELISAEKISINQDEYFALATDSIKALDSIFNHQIEQIQQII</sequence>
<comment type="caution">
    <text evidence="2">The sequence shown here is derived from an EMBL/GenBank/DDBJ whole genome shotgun (WGS) entry which is preliminary data.</text>
</comment>
<evidence type="ECO:0000313" key="2">
    <source>
        <dbReference type="EMBL" id="MEL0658654.1"/>
    </source>
</evidence>
<dbReference type="Pfam" id="PF08376">
    <property type="entry name" value="NIT"/>
    <property type="match status" value="1"/>
</dbReference>
<protein>
    <submittedName>
        <fullName evidence="2">Nitrate- and nitrite sensing domain-containing protein</fullName>
    </submittedName>
</protein>
<accession>A0ABU9H9V2</accession>
<gene>
    <name evidence="2" type="ORF">V6255_05810</name>
</gene>
<organism evidence="2 3">
    <name type="scientific">Psychromonas arctica</name>
    <dbReference type="NCBI Taxonomy" id="168275"/>
    <lineage>
        <taxon>Bacteria</taxon>
        <taxon>Pseudomonadati</taxon>
        <taxon>Pseudomonadota</taxon>
        <taxon>Gammaproteobacteria</taxon>
        <taxon>Alteromonadales</taxon>
        <taxon>Psychromonadaceae</taxon>
        <taxon>Psychromonas</taxon>
    </lineage>
</organism>
<keyword evidence="3" id="KW-1185">Reference proteome</keyword>
<dbReference type="RefSeq" id="WP_341627296.1">
    <property type="nucleotide sequence ID" value="NZ_JBAKBA010000009.1"/>
</dbReference>
<reference evidence="2 3" key="1">
    <citation type="submission" date="2024-02" db="EMBL/GenBank/DDBJ databases">
        <title>Bacteria isolated from the canopy kelp, Nereocystis luetkeana.</title>
        <authorList>
            <person name="Pfister C.A."/>
            <person name="Younker I.T."/>
            <person name="Light S.H."/>
        </authorList>
    </citation>
    <scope>NUCLEOTIDE SEQUENCE [LARGE SCALE GENOMIC DNA]</scope>
    <source>
        <strain evidence="2 3">TI.2.07</strain>
    </source>
</reference>
<dbReference type="InterPro" id="IPR013587">
    <property type="entry name" value="Nitrate/nitrite_sensing"/>
</dbReference>
<evidence type="ECO:0000259" key="1">
    <source>
        <dbReference type="Pfam" id="PF08376"/>
    </source>
</evidence>
<name>A0ABU9H9V2_9GAMM</name>
<proteinExistence type="predicted"/>